<dbReference type="EMBL" id="MU864596">
    <property type="protein sequence ID" value="KAK4182918.1"/>
    <property type="molecule type" value="Genomic_DNA"/>
</dbReference>
<dbReference type="InterPro" id="IPR029045">
    <property type="entry name" value="ClpP/crotonase-like_dom_sf"/>
</dbReference>
<dbReference type="Pfam" id="PF23658">
    <property type="entry name" value="PDZ_CPAF_rel"/>
    <property type="match status" value="1"/>
</dbReference>
<organism evidence="4 5">
    <name type="scientific">Podospora australis</name>
    <dbReference type="NCBI Taxonomy" id="1536484"/>
    <lineage>
        <taxon>Eukaryota</taxon>
        <taxon>Fungi</taxon>
        <taxon>Dikarya</taxon>
        <taxon>Ascomycota</taxon>
        <taxon>Pezizomycotina</taxon>
        <taxon>Sordariomycetes</taxon>
        <taxon>Sordariomycetidae</taxon>
        <taxon>Sordariales</taxon>
        <taxon>Podosporaceae</taxon>
        <taxon>Podospora</taxon>
    </lineage>
</organism>
<evidence type="ECO:0008006" key="6">
    <source>
        <dbReference type="Google" id="ProtNLM"/>
    </source>
</evidence>
<dbReference type="Pfam" id="PF03572">
    <property type="entry name" value="Peptidase_S41"/>
    <property type="match status" value="1"/>
</dbReference>
<dbReference type="GO" id="GO:0008236">
    <property type="term" value="F:serine-type peptidase activity"/>
    <property type="evidence" value="ECO:0007669"/>
    <property type="project" value="InterPro"/>
</dbReference>
<protein>
    <recommendedName>
        <fullName evidence="6">Tail specific protease domain-containing protein</fullName>
    </recommendedName>
</protein>
<dbReference type="Proteomes" id="UP001302126">
    <property type="component" value="Unassembled WGS sequence"/>
</dbReference>
<sequence>MLLWGFLLLGSAVDAAATARPPRSQLHQRSASRAARLSARAEDNTARPACGRLWVIVKSDLADGNAPIFDALDVWNCIRTVPFHAAPALRFIEYYNTTLQFHSTVAYLKYPTPHYKQPAVDIFAELGRVKQNVEAGKYKRQYDFEVDVLKITHAMHDHHASLSFGITAPFVFASSADIVSASLDGKSLPRPYLKYDLIKAQDSGWKYEPSPIATINGKDAVEYLTEFARFNSFGNLESHADYNDLFEHPANDIQGVYGTWGGQVKFYPGNDTDDSINIVFANNTKHGPEQWVAILEHMSTPSTIETPGDMYNYFILGLMPANADDEELEPLFPDLSNLTLVEVEDDVGTWPYQSDGAFPEAQIAQPNLKVAEGGVVSGYYLDKISTGVLSIPSFRQFPEDALEFSKTVQKFIDGAEKKKLTKIIIDLQQNYGGSPGLAFDTFRRFFPFEPESSPWTFAGSRRRSHKLAEIIGDSITEWWKGLDEDDDDRWDEAGNEWNIATRINPLTNKTFQNWAEYSPSEPDYRGDRWSKVERYDMFNEEFLYSAFSADTSEDDPYGFGENRVPDNAKQVFKPSQIVLLTDGLCSSTCAIFVEMMTEAGVRTVVMGGKPENGPMQAVAGSRGARAYSADILDYIMQFAGTLVKDNSSLPNIPIDQETRDTGMWVQYAGINLRDQVTKQEFEAGGQILPLQFEYRAAHCRLFYTTRNIYNMTRLWSDVSAAAFGKDSLCVQGSTGFADEPGHPASNTAPTKKPVHAASVVIDTDNFRGGEEDFEDEDEDGLFGPPDFNEGDIHAGEQILADNEIYPCSGKNGTSCRNGWPCVDIEVKCKSSRGEEKLASTAKYCLPPCNKSSSVRTGCDTYNNKLTKESRLECSGKFRMETKKKTGVSSAAGRETIFGYCKPNNGVRSRKVCSAPAKKPTPSGTP</sequence>
<keyword evidence="1" id="KW-0732">Signal</keyword>
<dbReference type="AlphaFoldDB" id="A0AAN7AD89"/>
<accession>A0AAN7AD89</accession>
<dbReference type="SUPFAM" id="SSF52096">
    <property type="entry name" value="ClpP/crotonase"/>
    <property type="match status" value="1"/>
</dbReference>
<keyword evidence="5" id="KW-1185">Reference proteome</keyword>
<dbReference type="PANTHER" id="PTHR37049">
    <property type="entry name" value="PEPTIDASE S41 FAMILY PROTEIN"/>
    <property type="match status" value="1"/>
</dbReference>
<feature type="domain" description="CPAF-like PDZ" evidence="3">
    <location>
        <begin position="172"/>
        <end position="291"/>
    </location>
</feature>
<dbReference type="Gene3D" id="3.90.226.10">
    <property type="entry name" value="2-enoyl-CoA Hydratase, Chain A, domain 1"/>
    <property type="match status" value="1"/>
</dbReference>
<evidence type="ECO:0000256" key="1">
    <source>
        <dbReference type="SAM" id="SignalP"/>
    </source>
</evidence>
<evidence type="ECO:0000259" key="2">
    <source>
        <dbReference type="Pfam" id="PF03572"/>
    </source>
</evidence>
<dbReference type="GO" id="GO:0006508">
    <property type="term" value="P:proteolysis"/>
    <property type="evidence" value="ECO:0007669"/>
    <property type="project" value="InterPro"/>
</dbReference>
<gene>
    <name evidence="4" type="ORF">QBC35DRAFT_456800</name>
</gene>
<reference evidence="4" key="1">
    <citation type="journal article" date="2023" name="Mol. Phylogenet. Evol.">
        <title>Genome-scale phylogeny and comparative genomics of the fungal order Sordariales.</title>
        <authorList>
            <person name="Hensen N."/>
            <person name="Bonometti L."/>
            <person name="Westerberg I."/>
            <person name="Brannstrom I.O."/>
            <person name="Guillou S."/>
            <person name="Cros-Aarteil S."/>
            <person name="Calhoun S."/>
            <person name="Haridas S."/>
            <person name="Kuo A."/>
            <person name="Mondo S."/>
            <person name="Pangilinan J."/>
            <person name="Riley R."/>
            <person name="LaButti K."/>
            <person name="Andreopoulos B."/>
            <person name="Lipzen A."/>
            <person name="Chen C."/>
            <person name="Yan M."/>
            <person name="Daum C."/>
            <person name="Ng V."/>
            <person name="Clum A."/>
            <person name="Steindorff A."/>
            <person name="Ohm R.A."/>
            <person name="Martin F."/>
            <person name="Silar P."/>
            <person name="Natvig D.O."/>
            <person name="Lalanne C."/>
            <person name="Gautier V."/>
            <person name="Ament-Velasquez S.L."/>
            <person name="Kruys A."/>
            <person name="Hutchinson M.I."/>
            <person name="Powell A.J."/>
            <person name="Barry K."/>
            <person name="Miller A.N."/>
            <person name="Grigoriev I.V."/>
            <person name="Debuchy R."/>
            <person name="Gladieux P."/>
            <person name="Hiltunen Thoren M."/>
            <person name="Johannesson H."/>
        </authorList>
    </citation>
    <scope>NUCLEOTIDE SEQUENCE</scope>
    <source>
        <strain evidence="4">PSN309</strain>
    </source>
</reference>
<proteinExistence type="predicted"/>
<feature type="chain" id="PRO_5042878738" description="Tail specific protease domain-containing protein" evidence="1">
    <location>
        <begin position="19"/>
        <end position="925"/>
    </location>
</feature>
<comment type="caution">
    <text evidence="4">The sequence shown here is derived from an EMBL/GenBank/DDBJ whole genome shotgun (WGS) entry which is preliminary data.</text>
</comment>
<dbReference type="PANTHER" id="PTHR37049:SF5">
    <property type="entry name" value="TAIL SPECIFIC PROTEASE DOMAIN-CONTAINING PROTEIN"/>
    <property type="match status" value="1"/>
</dbReference>
<dbReference type="InterPro" id="IPR052766">
    <property type="entry name" value="S41A_metabolite_peptidase"/>
</dbReference>
<name>A0AAN7AD89_9PEZI</name>
<reference evidence="4" key="2">
    <citation type="submission" date="2023-05" db="EMBL/GenBank/DDBJ databases">
        <authorList>
            <consortium name="Lawrence Berkeley National Laboratory"/>
            <person name="Steindorff A."/>
            <person name="Hensen N."/>
            <person name="Bonometti L."/>
            <person name="Westerberg I."/>
            <person name="Brannstrom I.O."/>
            <person name="Guillou S."/>
            <person name="Cros-Aarteil S."/>
            <person name="Calhoun S."/>
            <person name="Haridas S."/>
            <person name="Kuo A."/>
            <person name="Mondo S."/>
            <person name="Pangilinan J."/>
            <person name="Riley R."/>
            <person name="Labutti K."/>
            <person name="Andreopoulos B."/>
            <person name="Lipzen A."/>
            <person name="Chen C."/>
            <person name="Yanf M."/>
            <person name="Daum C."/>
            <person name="Ng V."/>
            <person name="Clum A."/>
            <person name="Ohm R."/>
            <person name="Martin F."/>
            <person name="Silar P."/>
            <person name="Natvig D."/>
            <person name="Lalanne C."/>
            <person name="Gautier V."/>
            <person name="Ament-Velasquez S.L."/>
            <person name="Kruys A."/>
            <person name="Hutchinson M.I."/>
            <person name="Powell A.J."/>
            <person name="Barry K."/>
            <person name="Miller A.N."/>
            <person name="Grigoriev I.V."/>
            <person name="Debuchy R."/>
            <person name="Gladieux P."/>
            <person name="Thoren M.H."/>
            <person name="Johannesson H."/>
        </authorList>
    </citation>
    <scope>NUCLEOTIDE SEQUENCE</scope>
    <source>
        <strain evidence="4">PSN309</strain>
    </source>
</reference>
<dbReference type="InterPro" id="IPR005151">
    <property type="entry name" value="Tail-specific_protease"/>
</dbReference>
<feature type="signal peptide" evidence="1">
    <location>
        <begin position="1"/>
        <end position="18"/>
    </location>
</feature>
<feature type="domain" description="Tail specific protease" evidence="2">
    <location>
        <begin position="386"/>
        <end position="605"/>
    </location>
</feature>
<evidence type="ECO:0000313" key="5">
    <source>
        <dbReference type="Proteomes" id="UP001302126"/>
    </source>
</evidence>
<dbReference type="InterPro" id="IPR056186">
    <property type="entry name" value="PDZ_CPAF-rel"/>
</dbReference>
<evidence type="ECO:0000259" key="3">
    <source>
        <dbReference type="Pfam" id="PF23658"/>
    </source>
</evidence>
<evidence type="ECO:0000313" key="4">
    <source>
        <dbReference type="EMBL" id="KAK4182918.1"/>
    </source>
</evidence>